<keyword evidence="7" id="KW-0812">Transmembrane</keyword>
<evidence type="ECO:0000313" key="9">
    <source>
        <dbReference type="EMBL" id="OLP81581.1"/>
    </source>
</evidence>
<dbReference type="CDD" id="cd00051">
    <property type="entry name" value="EFh"/>
    <property type="match status" value="1"/>
</dbReference>
<proteinExistence type="predicted"/>
<evidence type="ECO:0000256" key="5">
    <source>
        <dbReference type="ARBA" id="ARBA00022990"/>
    </source>
</evidence>
<keyword evidence="3" id="KW-0677">Repeat</keyword>
<dbReference type="Gene3D" id="1.10.238.10">
    <property type="entry name" value="EF-hand"/>
    <property type="match status" value="2"/>
</dbReference>
<keyword evidence="7" id="KW-0472">Membrane</keyword>
<feature type="compositionally biased region" description="Low complexity" evidence="6">
    <location>
        <begin position="171"/>
        <end position="180"/>
    </location>
</feature>
<evidence type="ECO:0000259" key="8">
    <source>
        <dbReference type="PROSITE" id="PS50222"/>
    </source>
</evidence>
<dbReference type="InterPro" id="IPR002048">
    <property type="entry name" value="EF_hand_dom"/>
</dbReference>
<dbReference type="PANTHER" id="PTHR23048:SF0">
    <property type="entry name" value="CALMODULIN LIKE 3"/>
    <property type="match status" value="1"/>
</dbReference>
<dbReference type="GO" id="GO:0016460">
    <property type="term" value="C:myosin II complex"/>
    <property type="evidence" value="ECO:0007669"/>
    <property type="project" value="TreeGrafter"/>
</dbReference>
<feature type="domain" description="EF-hand" evidence="8">
    <location>
        <begin position="422"/>
        <end position="457"/>
    </location>
</feature>
<sequence>MEAIEEARLFAQGKVHDRIGSIRARTRRLRQLEEEGEHPPVLLKEFDKVNGSKVNQRRASSPAMMQGHCAEECRADASPCCETVQPEYTRDRSAAGKCRPRPRKLSEPVLAFSFKTPRAPKPLLERDGSVSTTFHLSLPPPSATRPQLNFRLEQRAAWKPSPPPARRLSRDSSVSSSRGSATKMCAPVRQGSRRDTWGETGFAGLLGSESAEFGGLETQLEESRPDNPAGMANQYCAAQMLEGAKHQDSDRDGHERHAAKDEWQLDSDTREDVRRLSSAEHAKWRSSFNRYRHDGEIHLDDLSRALAHCGFRDRRPALIEEACRQVTRFATLDRDEFTSFVCLYESELLNLYRAEFTKYEDAGHIAVDSFAPLLKELGLEPRQIVLDELVAEVCGCGQQLLSFPDVANMMELLREREGFRLTELERFRKVFHDFDSDDSGDMSASELVSAMGWLGFPTCNELVRDFYQTSDLNGNGVLSFSEFVIFLSHIQDRELVSIRDFLAQKSKDGKISTLLELEAVLRCLGYFTSTAAITDALQEAGFCTKAEVAVLRLDWQGMRLDVDDICALLQCLRSREGFTDAQMDDLRQAFWQSEPKDEDRISTSGGLHKTLRWLGHCHSFERLQQLIYEVDPEGSQCLDFTTFVKLVRKCRDFERGASVAAFNAADTRNAGLLDDHAAALAFQQLGFEGVKLPENSRVSMDLNDFLLLVARLEKERLRCLRTYFNFSPTELGNLRMEFGRVAKDGSSELKRHELPRLVEVLFPVYAHSPEFRPILVRLLKEVKLDERQAVKYMDFLQLIRTIRDETEKHQCLVYAETIRRLEFSFREASEFLSVFLSASEEAQRKLSSEDLATLFQQCFDISERECHQLHECFLLSAKPVPSKSRSAAPTQSCSFTLKRPEESQSFTPTMGFQGPKSSEETGVDFLDFLEIMHRVIEAGLGGALLHKGSFRALREDFGALILMNQRCLYLETSRLGGIESSLPAMSAFLPECAALVAAHPMRAEVVERSAVLPFFMADAMLTPSTRPTNRKHQGLAVCSKASAAWELLFDEDPMAEDSGFGGCEPRAQDHSCDRPRYDLPEKLELAWLQADFQFASALAFLAATLVFIACFAALAWETYLALLLPRVPKICLEAGVYDDGIPFISFPSGFLGLSNPTASAMQSSRLPLKQYELTLQNAQRVLASLLEQPAKPWVPFNALVDELSGQLSALRQRSAACVVQRAIRHSLARIAQKRAGQLARSARKPPSTSSGYFAEAPKRALVPVPPPLPPSSGHDLNPLEKRRQMVAAQLAISNPSRLARSRRPLHSSEAAPQNLASEKASVSQDMAAPAAMVTLPKLQTGGNAQVVSQMSSACYDKELPATAPLELLLKDGLGEADVDQIALLGQCDR</sequence>
<feature type="transmembrane region" description="Helical" evidence="7">
    <location>
        <begin position="1094"/>
        <end position="1116"/>
    </location>
</feature>
<accession>A0A1Q9CF98</accession>
<keyword evidence="4" id="KW-0106">Calcium</keyword>
<protein>
    <recommendedName>
        <fullName evidence="1">Calmodulin</fullName>
    </recommendedName>
</protein>
<keyword evidence="10" id="KW-1185">Reference proteome</keyword>
<organism evidence="9 10">
    <name type="scientific">Symbiodinium microadriaticum</name>
    <name type="common">Dinoflagellate</name>
    <name type="synonym">Zooxanthella microadriatica</name>
    <dbReference type="NCBI Taxonomy" id="2951"/>
    <lineage>
        <taxon>Eukaryota</taxon>
        <taxon>Sar</taxon>
        <taxon>Alveolata</taxon>
        <taxon>Dinophyceae</taxon>
        <taxon>Suessiales</taxon>
        <taxon>Symbiodiniaceae</taxon>
        <taxon>Symbiodinium</taxon>
    </lineage>
</organism>
<dbReference type="PROSITE" id="PS00018">
    <property type="entry name" value="EF_HAND_1"/>
    <property type="match status" value="2"/>
</dbReference>
<dbReference type="Pfam" id="PF13499">
    <property type="entry name" value="EF-hand_7"/>
    <property type="match status" value="1"/>
</dbReference>
<feature type="region of interest" description="Disordered" evidence="6">
    <location>
        <begin position="1296"/>
        <end position="1318"/>
    </location>
</feature>
<evidence type="ECO:0000256" key="6">
    <source>
        <dbReference type="SAM" id="MobiDB-lite"/>
    </source>
</evidence>
<dbReference type="GO" id="GO:0005509">
    <property type="term" value="F:calcium ion binding"/>
    <property type="evidence" value="ECO:0007669"/>
    <property type="project" value="InterPro"/>
</dbReference>
<evidence type="ECO:0000256" key="2">
    <source>
        <dbReference type="ARBA" id="ARBA00022723"/>
    </source>
</evidence>
<keyword evidence="5" id="KW-0007">Acetylation</keyword>
<name>A0A1Q9CF98_SYMMI</name>
<keyword evidence="7" id="KW-1133">Transmembrane helix</keyword>
<dbReference type="PANTHER" id="PTHR23048">
    <property type="entry name" value="MYOSIN LIGHT CHAIN 1, 3"/>
    <property type="match status" value="1"/>
</dbReference>
<feature type="region of interest" description="Disordered" evidence="6">
    <location>
        <begin position="243"/>
        <end position="267"/>
    </location>
</feature>
<dbReference type="OrthoDB" id="186625at2759"/>
<feature type="domain" description="EF-hand" evidence="8">
    <location>
        <begin position="458"/>
        <end position="493"/>
    </location>
</feature>
<evidence type="ECO:0000256" key="1">
    <source>
        <dbReference type="ARBA" id="ARBA00020786"/>
    </source>
</evidence>
<keyword evidence="2" id="KW-0479">Metal-binding</keyword>
<comment type="caution">
    <text evidence="9">The sequence shown here is derived from an EMBL/GenBank/DDBJ whole genome shotgun (WGS) entry which is preliminary data.</text>
</comment>
<evidence type="ECO:0000313" key="10">
    <source>
        <dbReference type="Proteomes" id="UP000186817"/>
    </source>
</evidence>
<evidence type="ECO:0000256" key="7">
    <source>
        <dbReference type="SAM" id="Phobius"/>
    </source>
</evidence>
<dbReference type="SMART" id="SM00054">
    <property type="entry name" value="EFh"/>
    <property type="match status" value="3"/>
</dbReference>
<dbReference type="SUPFAM" id="SSF47473">
    <property type="entry name" value="EF-hand"/>
    <property type="match status" value="3"/>
</dbReference>
<gene>
    <name evidence="9" type="primary">Calmodulin</name>
    <name evidence="9" type="ORF">AK812_SmicGene37865</name>
</gene>
<dbReference type="Proteomes" id="UP000186817">
    <property type="component" value="Unassembled WGS sequence"/>
</dbReference>
<dbReference type="PROSITE" id="PS50222">
    <property type="entry name" value="EF_HAND_2"/>
    <property type="match status" value="2"/>
</dbReference>
<reference evidence="9 10" key="1">
    <citation type="submission" date="2016-02" db="EMBL/GenBank/DDBJ databases">
        <title>Genome analysis of coral dinoflagellate symbionts highlights evolutionary adaptations to a symbiotic lifestyle.</title>
        <authorList>
            <person name="Aranda M."/>
            <person name="Li Y."/>
            <person name="Liew Y.J."/>
            <person name="Baumgarten S."/>
            <person name="Simakov O."/>
            <person name="Wilson M."/>
            <person name="Piel J."/>
            <person name="Ashoor H."/>
            <person name="Bougouffa S."/>
            <person name="Bajic V.B."/>
            <person name="Ryu T."/>
            <person name="Ravasi T."/>
            <person name="Bayer T."/>
            <person name="Micklem G."/>
            <person name="Kim H."/>
            <person name="Bhak J."/>
            <person name="Lajeunesse T.C."/>
            <person name="Voolstra C.R."/>
        </authorList>
    </citation>
    <scope>NUCLEOTIDE SEQUENCE [LARGE SCALE GENOMIC DNA]</scope>
    <source>
        <strain evidence="9 10">CCMP2467</strain>
    </source>
</reference>
<dbReference type="InterPro" id="IPR011992">
    <property type="entry name" value="EF-hand-dom_pair"/>
</dbReference>
<dbReference type="InterPro" id="IPR018247">
    <property type="entry name" value="EF_Hand_1_Ca_BS"/>
</dbReference>
<evidence type="ECO:0000256" key="3">
    <source>
        <dbReference type="ARBA" id="ARBA00022737"/>
    </source>
</evidence>
<dbReference type="InterPro" id="IPR050230">
    <property type="entry name" value="CALM/Myosin/TropC-like"/>
</dbReference>
<feature type="region of interest" description="Disordered" evidence="6">
    <location>
        <begin position="156"/>
        <end position="196"/>
    </location>
</feature>
<dbReference type="EMBL" id="LSRX01001269">
    <property type="protein sequence ID" value="OLP81581.1"/>
    <property type="molecule type" value="Genomic_DNA"/>
</dbReference>
<evidence type="ECO:0000256" key="4">
    <source>
        <dbReference type="ARBA" id="ARBA00022837"/>
    </source>
</evidence>